<feature type="transmembrane region" description="Helical" evidence="1">
    <location>
        <begin position="353"/>
        <end position="369"/>
    </location>
</feature>
<protein>
    <submittedName>
        <fullName evidence="2">Efflux RND transporter permease subunit</fullName>
    </submittedName>
</protein>
<dbReference type="PANTHER" id="PTHR32063">
    <property type="match status" value="1"/>
</dbReference>
<feature type="transmembrane region" description="Helical" evidence="1">
    <location>
        <begin position="927"/>
        <end position="947"/>
    </location>
</feature>
<dbReference type="PANTHER" id="PTHR32063:SF21">
    <property type="entry name" value="MULTIDRUG RESISTANCE PROTEIN MDTB"/>
    <property type="match status" value="1"/>
</dbReference>
<dbReference type="InterPro" id="IPR001036">
    <property type="entry name" value="Acrflvin-R"/>
</dbReference>
<keyword evidence="1" id="KW-0472">Membrane</keyword>
<feature type="transmembrane region" description="Helical" evidence="1">
    <location>
        <begin position="480"/>
        <end position="503"/>
    </location>
</feature>
<feature type="transmembrane region" description="Helical" evidence="1">
    <location>
        <begin position="448"/>
        <end position="468"/>
    </location>
</feature>
<feature type="transmembrane region" description="Helical" evidence="1">
    <location>
        <begin position="999"/>
        <end position="1020"/>
    </location>
</feature>
<feature type="transmembrane region" description="Helical" evidence="1">
    <location>
        <begin position="901"/>
        <end position="920"/>
    </location>
</feature>
<gene>
    <name evidence="2" type="ORF">MOX91_06860</name>
</gene>
<comment type="caution">
    <text evidence="2">The sequence shown here is derived from an EMBL/GenBank/DDBJ whole genome shotgun (WGS) entry which is preliminary data.</text>
</comment>
<accession>A0ABU4WH61</accession>
<evidence type="ECO:0000313" key="2">
    <source>
        <dbReference type="EMBL" id="MDX8415893.1"/>
    </source>
</evidence>
<dbReference type="Gene3D" id="3.30.70.1320">
    <property type="entry name" value="Multidrug efflux transporter AcrB pore domain like"/>
    <property type="match status" value="1"/>
</dbReference>
<proteinExistence type="predicted"/>
<dbReference type="Pfam" id="PF00873">
    <property type="entry name" value="ACR_tran"/>
    <property type="match status" value="1"/>
</dbReference>
<keyword evidence="1" id="KW-1133">Transmembrane helix</keyword>
<dbReference type="SUPFAM" id="SSF82693">
    <property type="entry name" value="Multidrug efflux transporter AcrB pore domain, PN1, PN2, PC1 and PC2 subdomains"/>
    <property type="match status" value="3"/>
</dbReference>
<feature type="transmembrane region" description="Helical" evidence="1">
    <location>
        <begin position="953"/>
        <end position="978"/>
    </location>
</feature>
<dbReference type="Proteomes" id="UP001275932">
    <property type="component" value="Unassembled WGS sequence"/>
</dbReference>
<dbReference type="EMBL" id="JALBUT010000007">
    <property type="protein sequence ID" value="MDX8415893.1"/>
    <property type="molecule type" value="Genomic_DNA"/>
</dbReference>
<evidence type="ECO:0000313" key="3">
    <source>
        <dbReference type="Proteomes" id="UP001275932"/>
    </source>
</evidence>
<keyword evidence="3" id="KW-1185">Reference proteome</keyword>
<evidence type="ECO:0000256" key="1">
    <source>
        <dbReference type="SAM" id="Phobius"/>
    </source>
</evidence>
<dbReference type="PRINTS" id="PR00702">
    <property type="entry name" value="ACRIFLAVINRP"/>
</dbReference>
<dbReference type="Gene3D" id="3.30.2090.10">
    <property type="entry name" value="Multidrug efflux transporter AcrB TolC docking domain, DN and DC subdomains"/>
    <property type="match status" value="2"/>
</dbReference>
<organism evidence="2 3">
    <name type="scientific">Intestinicryptomonas porci</name>
    <dbReference type="NCBI Taxonomy" id="2926320"/>
    <lineage>
        <taxon>Bacteria</taxon>
        <taxon>Pseudomonadati</taxon>
        <taxon>Verrucomicrobiota</taxon>
        <taxon>Opitutia</taxon>
        <taxon>Opitutales</taxon>
        <taxon>Intestinicryptomonaceae</taxon>
        <taxon>Intestinicryptomonas</taxon>
    </lineage>
</organism>
<dbReference type="SUPFAM" id="SSF82714">
    <property type="entry name" value="Multidrug efflux transporter AcrB TolC docking domain, DN and DC subdomains"/>
    <property type="match status" value="1"/>
</dbReference>
<feature type="transmembrane region" description="Helical" evidence="1">
    <location>
        <begin position="376"/>
        <end position="397"/>
    </location>
</feature>
<dbReference type="SUPFAM" id="SSF82866">
    <property type="entry name" value="Multidrug efflux transporter AcrB transmembrane domain"/>
    <property type="match status" value="2"/>
</dbReference>
<sequence length="1078" mass="118239">MSSLNDKKSVSDIFIKRPVMTMLLALSALLFGIYSYKAMPVNDLPGVDYPVIQVTASYPGANPTIMATNIASPLEQQFMQIPGIEMITSNNSFGATEIVLQFNLSKSIDAAATDVQSAIQRATGNLPSDLPSQPSFSKDNPNDMPILLLSVLSDSMTEGQLYEYAFAEIAQKISMIDGVSKVDVYAAPRAVRVEADMQKLFNMGITMSELRAALSRTTNMYGAGNLEGPNNQFIILPDTQLNYAADYEKIIISYKDGIPVFLRDVAKVIDGLQYDTWNKSFFSRNSLGIDQNVASSVILGIRKTSTGNAISTVAAVREKIKEIEAQIPSSMKISQTYDRSQLILDNIEDVEETIIIAFILVVVIIFLFLGRIRDTLVPAIALPFSLVLTFILMNAFGFSLNNLSLMGLTMAIGFLVDDAIVFLENTVRRMEDFSETPTQATFASAREISFTILSMTLSLAAVFIPLVFMSGIVGRVFKEFSITIVAATIMSGVVSLTLTPMMCSRMLQPRSKDPNSKTKIEKMAHRLESAFLKIYSPTLRWMLRQNVLTLLVIVLCFWGTVYFASVLPKTFFPEGDSGFATGVFVASTKSSPKEISRLQDNVFEVLKSEPAVNDAIAVSGFSGFMNSNMGIVFTVLKDKKDRKPINEVVSGINARASLIPGVVMLLHAEPTLEISTGAVSTQQGKYQFAITSMDSNELYAAAGKLMARMYQKYGTYFSSISSDMYLDNPQLNLHLDREHASMLGVSADNFSSAFRDSYAKFYFYLIKSTFNQYWSILEANADERSFIANAESLFFAPDTYVTSGMPITPIGSDEIASSAYNISNLVPFSSIATTSTTLAPVSVNHIDNFPSVTISFDLAEGVAIGDVMNWLNPIADEVLPEGVDGKFVGEAVTFSETIKSLVILAIVAIFVMYVILGILYESYLHPITVLIALPIAVVGGFACLYFFGYQLSVYSIIGIFMLMGIVKKNGILVVDFAIAGEERGMSPEDAVHTACMERFRPIIMTTFAALMGMLPIALGWGKADAESRIPLGVVVVGGLIFSQIITLYITPVVYLWIDKLQRNVFDKIPFFARGNLND</sequence>
<reference evidence="2 3" key="1">
    <citation type="submission" date="2022-03" db="EMBL/GenBank/DDBJ databases">
        <title>Novel taxa within the pig intestine.</title>
        <authorList>
            <person name="Wylensek D."/>
            <person name="Bishof K."/>
            <person name="Afrizal A."/>
            <person name="Clavel T."/>
        </authorList>
    </citation>
    <scope>NUCLEOTIDE SEQUENCE [LARGE SCALE GENOMIC DNA]</scope>
    <source>
        <strain evidence="2 3">CLA-KB-P66</strain>
    </source>
</reference>
<keyword evidence="1" id="KW-0812">Transmembrane</keyword>
<dbReference type="Gene3D" id="3.30.70.1430">
    <property type="entry name" value="Multidrug efflux transporter AcrB pore domain"/>
    <property type="match status" value="2"/>
</dbReference>
<feature type="transmembrane region" description="Helical" evidence="1">
    <location>
        <begin position="1032"/>
        <end position="1057"/>
    </location>
</feature>
<dbReference type="Gene3D" id="3.30.70.1440">
    <property type="entry name" value="Multidrug efflux transporter AcrB pore domain"/>
    <property type="match status" value="1"/>
</dbReference>
<feature type="transmembrane region" description="Helical" evidence="1">
    <location>
        <begin position="403"/>
        <end position="427"/>
    </location>
</feature>
<feature type="transmembrane region" description="Helical" evidence="1">
    <location>
        <begin position="547"/>
        <end position="567"/>
    </location>
</feature>
<dbReference type="Gene3D" id="1.20.1640.10">
    <property type="entry name" value="Multidrug efflux transporter AcrB transmembrane domain"/>
    <property type="match status" value="2"/>
</dbReference>
<name>A0ABU4WH61_9BACT</name>
<dbReference type="InterPro" id="IPR027463">
    <property type="entry name" value="AcrB_DN_DC_subdom"/>
</dbReference>
<dbReference type="RefSeq" id="WP_370397346.1">
    <property type="nucleotide sequence ID" value="NZ_JALBUT010000007.1"/>
</dbReference>